<dbReference type="PANTHER" id="PTHR35218">
    <property type="entry name" value="RNASE H DOMAIN-CONTAINING PROTEIN"/>
    <property type="match status" value="1"/>
</dbReference>
<dbReference type="InterPro" id="IPR005135">
    <property type="entry name" value="Endo/exonuclease/phosphatase"/>
</dbReference>
<dbReference type="KEGG" id="soe:110799093"/>
<dbReference type="Gene3D" id="3.60.10.10">
    <property type="entry name" value="Endonuclease/exonuclease/phosphatase"/>
    <property type="match status" value="1"/>
</dbReference>
<organism evidence="2 3">
    <name type="scientific">Spinacia oleracea</name>
    <name type="common">Spinach</name>
    <dbReference type="NCBI Taxonomy" id="3562"/>
    <lineage>
        <taxon>Eukaryota</taxon>
        <taxon>Viridiplantae</taxon>
        <taxon>Streptophyta</taxon>
        <taxon>Embryophyta</taxon>
        <taxon>Tracheophyta</taxon>
        <taxon>Spermatophyta</taxon>
        <taxon>Magnoliopsida</taxon>
        <taxon>eudicotyledons</taxon>
        <taxon>Gunneridae</taxon>
        <taxon>Pentapetalae</taxon>
        <taxon>Caryophyllales</taxon>
        <taxon>Chenopodiaceae</taxon>
        <taxon>Chenopodioideae</taxon>
        <taxon>Anserineae</taxon>
        <taxon>Spinacia</taxon>
    </lineage>
</organism>
<accession>A0A9R0J2E5</accession>
<feature type="domain" description="Endonuclease/exonuclease/phosphatase" evidence="1">
    <location>
        <begin position="68"/>
        <end position="199"/>
    </location>
</feature>
<dbReference type="RefSeq" id="XP_021859987.1">
    <property type="nucleotide sequence ID" value="XM_022004295.1"/>
</dbReference>
<dbReference type="AlphaFoldDB" id="A0A9R0J2E5"/>
<evidence type="ECO:0000259" key="1">
    <source>
        <dbReference type="Pfam" id="PF03372"/>
    </source>
</evidence>
<dbReference type="SUPFAM" id="SSF56219">
    <property type="entry name" value="DNase I-like"/>
    <property type="match status" value="1"/>
</dbReference>
<gene>
    <name evidence="3" type="primary">LOC110799093</name>
</gene>
<proteinExistence type="predicted"/>
<name>A0A9R0J2E5_SPIOL</name>
<dbReference type="Pfam" id="PF03372">
    <property type="entry name" value="Exo_endo_phos"/>
    <property type="match status" value="1"/>
</dbReference>
<keyword evidence="2" id="KW-1185">Reference proteome</keyword>
<sequence length="393" mass="45176">MEIRIDSWMEPQLEPPELVVTVMLPNESQRLIRLITQAYMSMLPSLPNSMSNRHPNLAPDLLLISCLVWNVQGAGSREFILALKELIRDNKPNVLALVETHMGGEQAINISKALGYNGHDRVDAVGFSGGIWVFWKPECVSVEPIIKHSQHITMNITRVGAAPWYFSVVYASPDPTKRKEPWDDLRNFAITHNKPWMIAEFTGASHTWARGLTPENRKSARLDRALCNGDWGVRFNTAKVKHLPAVHSDHSPLFISPNGKRTLLARIAGVQRALSLKHDRRLIKLGSKLRHDLDEILDREEVMWYQKSRVEWLKNGDRNTTFFHLSTIARRWKNKITAIKNEIGDWLYEKELVKNHIVNYFTDLFTEAGDCNLQVVPQDVFPELSLRDWRQIN</sequence>
<dbReference type="GO" id="GO:0003824">
    <property type="term" value="F:catalytic activity"/>
    <property type="evidence" value="ECO:0007669"/>
    <property type="project" value="InterPro"/>
</dbReference>
<protein>
    <recommendedName>
        <fullName evidence="1">Endonuclease/exonuclease/phosphatase domain-containing protein</fullName>
    </recommendedName>
</protein>
<reference evidence="3" key="2">
    <citation type="submission" date="2025-08" db="UniProtKB">
        <authorList>
            <consortium name="RefSeq"/>
        </authorList>
    </citation>
    <scope>IDENTIFICATION</scope>
    <source>
        <tissue evidence="3">Leaf</tissue>
    </source>
</reference>
<dbReference type="InterPro" id="IPR036691">
    <property type="entry name" value="Endo/exonu/phosph_ase_sf"/>
</dbReference>
<reference evidence="2" key="1">
    <citation type="journal article" date="2021" name="Nat. Commun.">
        <title>Genomic analyses provide insights into spinach domestication and the genetic basis of agronomic traits.</title>
        <authorList>
            <person name="Cai X."/>
            <person name="Sun X."/>
            <person name="Xu C."/>
            <person name="Sun H."/>
            <person name="Wang X."/>
            <person name="Ge C."/>
            <person name="Zhang Z."/>
            <person name="Wang Q."/>
            <person name="Fei Z."/>
            <person name="Jiao C."/>
            <person name="Wang Q."/>
        </authorList>
    </citation>
    <scope>NUCLEOTIDE SEQUENCE [LARGE SCALE GENOMIC DNA]</scope>
    <source>
        <strain evidence="2">cv. Varoflay</strain>
    </source>
</reference>
<dbReference type="OrthoDB" id="1727279at2759"/>
<dbReference type="PANTHER" id="PTHR35218:SF9">
    <property type="entry name" value="ENDONUCLEASE_EXONUCLEASE_PHOSPHATASE DOMAIN-CONTAINING PROTEIN"/>
    <property type="match status" value="1"/>
</dbReference>
<dbReference type="GeneID" id="110799093"/>
<evidence type="ECO:0000313" key="2">
    <source>
        <dbReference type="Proteomes" id="UP000813463"/>
    </source>
</evidence>
<dbReference type="Proteomes" id="UP000813463">
    <property type="component" value="Chromosome 2"/>
</dbReference>
<evidence type="ECO:0000313" key="3">
    <source>
        <dbReference type="RefSeq" id="XP_021859987.1"/>
    </source>
</evidence>